<feature type="compositionally biased region" description="Basic and acidic residues" evidence="4">
    <location>
        <begin position="637"/>
        <end position="647"/>
    </location>
</feature>
<reference evidence="6" key="1">
    <citation type="submission" date="2024-02" db="EMBL/GenBank/DDBJ databases">
        <authorList>
            <consortium name="ELIXIR-Norway"/>
            <consortium name="Elixir Norway"/>
        </authorList>
    </citation>
    <scope>NUCLEOTIDE SEQUENCE</scope>
</reference>
<evidence type="ECO:0000313" key="6">
    <source>
        <dbReference type="EMBL" id="CAK9270062.1"/>
    </source>
</evidence>
<sequence length="1168" mass="133293">MEMDNLTAVCTGLGFTREDDCGKRVYVKHVDCLGNLKRLQRFLRQDDSTSRDVFMQLGKWNTIAQDILPIITHYRHHHEFVLNAVKVMVFMTMPVEPSTSNIPQQLEYLQTFKAAALEGDAIGVIVSHLQQPLEHMESGSLTDMDGKMFQLMLTFIRNLLAVDDSFSPLTRTTTSGNALASYFKDELLKRLFEESVTDLLLALTQHVGGDQPFLRKDNLLILEIFNYLFWGQSPDVIATSKKKLSQESSAALESLIRQERLEQRNLGFAAPRHSRFCGTFVRVEKDGAKMLVTKNPYQSPVDFKKPEIMRGHVKRVAPDLPRLCSSNDTVCGLLKSLADQFLEGTYNLLMQTVKDDIQSERNEVQESDVVTFFTVANFFTSYQRCLLSKPQVKPLHGFCNYASVLGDEGGQKEAKDVTFQGRCGPIASTMDEDMFNLVTRKWQVYVDTSKETSDWFPPTSAGVLFKEMIHMIDHVLKAADQKTSDGQKEVRVARILLYKIFYDHTDQGVLAFMIQLLRTFDLQKQPRSQLAGMIEMTHVVLRLLDTLTKEEGALRVKKKAHNVRSKGKKSKQNGTPHQEQSPSQGHLKEGQQRSELHIDVKEHDAESGLEEHKVTNDVEEIGTGMMQETPETIPPSRIEELETRTEDREEEVISDPLGEEEAEQDAEEEEEHDRDPSDSQDEEVEEVTCEDSLDVFKYLRRFGDNMILHNYCWLLKNYAQNTAATNYYIIHMLQRICKDCLMEPMLYQLSVLQTFYEILSNRSIQQSEQHRFVVAFLTKVVRHLFQKLKKSPLLFVDLLFWKTKQDCHCITADYVNQDLRKTLSKTRKEKISRNSIQDRRALLIDNLGDDDEDVNQRPPESSLHRMHNRLKPSSFVFSLEVGGNAAENGKVKRHRAPKKRSPFSDSQEDQIKELFAQYKESRSCTKLIVQALLDAGVLHDSGKPFSVAQVGRVLKQLGLERVRKKVTGSKLLQTIGSDNEATDGDDTDDQEEYNLVTQNEQEGQDRVSSGTDDTAKQNDGDATCLFNNKQDKELQALFAKYQGQKNCIHLISQELEGEFTAAQIGQRLLLLGCDKSKKRKQKPACQSIDDNDDPYGLSSFDDTQVTHDNQTSRPKRRRLERKHATNEGEIGRVEQENDNTMNKASELRDGKGVSRTSRQAWHSDTDDE</sequence>
<dbReference type="PANTHER" id="PTHR22940:SF4">
    <property type="entry name" value="PROTEIN TIMELESS HOMOLOG"/>
    <property type="match status" value="1"/>
</dbReference>
<dbReference type="PANTHER" id="PTHR22940">
    <property type="entry name" value="TIMEOUT/TIMELESS-2"/>
    <property type="match status" value="1"/>
</dbReference>
<proteinExistence type="predicted"/>
<feature type="domain" description="Timeless N-terminal" evidence="5">
    <location>
        <begin position="25"/>
        <end position="281"/>
    </location>
</feature>
<dbReference type="Proteomes" id="UP001497444">
    <property type="component" value="Chromosome 3"/>
</dbReference>
<dbReference type="EMBL" id="OZ020098">
    <property type="protein sequence ID" value="CAK9270062.1"/>
    <property type="molecule type" value="Genomic_DNA"/>
</dbReference>
<evidence type="ECO:0000256" key="3">
    <source>
        <dbReference type="ARBA" id="ARBA00023306"/>
    </source>
</evidence>
<feature type="compositionally biased region" description="Acidic residues" evidence="4">
    <location>
        <begin position="648"/>
        <end position="688"/>
    </location>
</feature>
<dbReference type="InterPro" id="IPR044998">
    <property type="entry name" value="Timeless"/>
</dbReference>
<gene>
    <name evidence="6" type="ORF">CSSPJE1EN1_LOCUS15540</name>
</gene>
<dbReference type="InterPro" id="IPR006906">
    <property type="entry name" value="Timeless_N"/>
</dbReference>
<keyword evidence="7" id="KW-1185">Reference proteome</keyword>
<organism evidence="6 7">
    <name type="scientific">Sphagnum jensenii</name>
    <dbReference type="NCBI Taxonomy" id="128206"/>
    <lineage>
        <taxon>Eukaryota</taxon>
        <taxon>Viridiplantae</taxon>
        <taxon>Streptophyta</taxon>
        <taxon>Embryophyta</taxon>
        <taxon>Bryophyta</taxon>
        <taxon>Sphagnophytina</taxon>
        <taxon>Sphagnopsida</taxon>
        <taxon>Sphagnales</taxon>
        <taxon>Sphagnaceae</taxon>
        <taxon>Sphagnum</taxon>
    </lineage>
</organism>
<dbReference type="Pfam" id="PF04821">
    <property type="entry name" value="TIMELESS"/>
    <property type="match status" value="1"/>
</dbReference>
<feature type="region of interest" description="Disordered" evidence="4">
    <location>
        <begin position="555"/>
        <end position="688"/>
    </location>
</feature>
<comment type="subcellular location">
    <subcellularLocation>
        <location evidence="1">Nucleus</location>
    </subcellularLocation>
</comment>
<evidence type="ECO:0000313" key="7">
    <source>
        <dbReference type="Proteomes" id="UP001497444"/>
    </source>
</evidence>
<feature type="compositionally biased region" description="Basic and acidic residues" evidence="4">
    <location>
        <begin position="1122"/>
        <end position="1135"/>
    </location>
</feature>
<feature type="compositionally biased region" description="Basic and acidic residues" evidence="4">
    <location>
        <begin position="586"/>
        <end position="616"/>
    </location>
</feature>
<keyword evidence="3" id="KW-0131">Cell cycle</keyword>
<name>A0ABP0WUD5_9BRYO</name>
<feature type="compositionally biased region" description="Polar residues" evidence="4">
    <location>
        <begin position="998"/>
        <end position="1012"/>
    </location>
</feature>
<feature type="region of interest" description="Disordered" evidence="4">
    <location>
        <begin position="998"/>
        <end position="1018"/>
    </location>
</feature>
<protein>
    <recommendedName>
        <fullName evidence="5">Timeless N-terminal domain-containing protein</fullName>
    </recommendedName>
</protein>
<evidence type="ECO:0000256" key="1">
    <source>
        <dbReference type="ARBA" id="ARBA00004123"/>
    </source>
</evidence>
<evidence type="ECO:0000256" key="4">
    <source>
        <dbReference type="SAM" id="MobiDB-lite"/>
    </source>
</evidence>
<evidence type="ECO:0000259" key="5">
    <source>
        <dbReference type="Pfam" id="PF04821"/>
    </source>
</evidence>
<feature type="region of interest" description="Disordered" evidence="4">
    <location>
        <begin position="1080"/>
        <end position="1168"/>
    </location>
</feature>
<accession>A0ABP0WUD5</accession>
<keyword evidence="2" id="KW-0539">Nucleus</keyword>
<feature type="compositionally biased region" description="Polar residues" evidence="4">
    <location>
        <begin position="572"/>
        <end position="584"/>
    </location>
</feature>
<feature type="compositionally biased region" description="Basic residues" evidence="4">
    <location>
        <begin position="555"/>
        <end position="571"/>
    </location>
</feature>
<feature type="compositionally biased region" description="Polar residues" evidence="4">
    <location>
        <begin position="1100"/>
        <end position="1112"/>
    </location>
</feature>
<evidence type="ECO:0000256" key="2">
    <source>
        <dbReference type="ARBA" id="ARBA00023242"/>
    </source>
</evidence>